<reference evidence="2" key="1">
    <citation type="submission" date="2011-07" db="EMBL/GenBank/DDBJ databases">
        <authorList>
            <consortium name="Caenorhabditis brenneri Sequencing and Analysis Consortium"/>
            <person name="Wilson R.K."/>
        </authorList>
    </citation>
    <scope>NUCLEOTIDE SEQUENCE [LARGE SCALE GENOMIC DNA]</scope>
    <source>
        <strain evidence="2">PB2801</strain>
    </source>
</reference>
<organism evidence="2">
    <name type="scientific">Caenorhabditis brenneri</name>
    <name type="common">Nematode worm</name>
    <dbReference type="NCBI Taxonomy" id="135651"/>
    <lineage>
        <taxon>Eukaryota</taxon>
        <taxon>Metazoa</taxon>
        <taxon>Ecdysozoa</taxon>
        <taxon>Nematoda</taxon>
        <taxon>Chromadorea</taxon>
        <taxon>Rhabditida</taxon>
        <taxon>Rhabditina</taxon>
        <taxon>Rhabditomorpha</taxon>
        <taxon>Rhabditoidea</taxon>
        <taxon>Rhabditidae</taxon>
        <taxon>Peloderinae</taxon>
        <taxon>Caenorhabditis</taxon>
    </lineage>
</organism>
<protein>
    <submittedName>
        <fullName evidence="1">Uncharacterized protein</fullName>
    </submittedName>
</protein>
<evidence type="ECO:0000313" key="1">
    <source>
        <dbReference type="EMBL" id="EGT33780.1"/>
    </source>
</evidence>
<proteinExistence type="predicted"/>
<dbReference type="EMBL" id="GL379798">
    <property type="protein sequence ID" value="EGT33780.1"/>
    <property type="molecule type" value="Genomic_DNA"/>
</dbReference>
<dbReference type="Proteomes" id="UP000008068">
    <property type="component" value="Unassembled WGS sequence"/>
</dbReference>
<dbReference type="AlphaFoldDB" id="G0MKQ4"/>
<evidence type="ECO:0000313" key="2">
    <source>
        <dbReference type="Proteomes" id="UP000008068"/>
    </source>
</evidence>
<gene>
    <name evidence="1" type="ORF">CAEBREN_14567</name>
</gene>
<keyword evidence="2" id="KW-1185">Reference proteome</keyword>
<sequence>MTLFSFCRESSNFSKQEICKNGSAKHFAIHSANIMLLWTIKQIKMS</sequence>
<dbReference type="HOGENOM" id="CLU_3191779_0_0_1"/>
<dbReference type="InParanoid" id="G0MKQ4"/>
<accession>G0MKQ4</accession>
<name>G0MKQ4_CAEBE</name>